<organism evidence="1 2">
    <name type="scientific">Rhizobium phaseoli</name>
    <dbReference type="NCBI Taxonomy" id="396"/>
    <lineage>
        <taxon>Bacteria</taxon>
        <taxon>Pseudomonadati</taxon>
        <taxon>Pseudomonadota</taxon>
        <taxon>Alphaproteobacteria</taxon>
        <taxon>Hyphomicrobiales</taxon>
        <taxon>Rhizobiaceae</taxon>
        <taxon>Rhizobium/Agrobacterium group</taxon>
        <taxon>Rhizobium</taxon>
    </lineage>
</organism>
<dbReference type="Proteomes" id="UP000078551">
    <property type="component" value="Plasmid pRphaN671d"/>
</dbReference>
<evidence type="ECO:0000313" key="1">
    <source>
        <dbReference type="EMBL" id="ANL88096.1"/>
    </source>
</evidence>
<evidence type="ECO:0000313" key="2">
    <source>
        <dbReference type="Proteomes" id="UP000078551"/>
    </source>
</evidence>
<protein>
    <submittedName>
        <fullName evidence="1">Uncharacterized protein</fullName>
    </submittedName>
</protein>
<reference evidence="1 2" key="1">
    <citation type="submission" date="2015-11" db="EMBL/GenBank/DDBJ databases">
        <title>The limits of bacterial species coexistence and the symbiotic plasmid transference in sympatric Rhizobium populations.</title>
        <authorList>
            <person name="Perez-Carrascal O.M."/>
            <person name="VanInsberghe D."/>
            <person name="Juarez S."/>
            <person name="Polz M.F."/>
            <person name="Vinuesa P."/>
            <person name="Gonzalez V."/>
        </authorList>
    </citation>
    <scope>NUCLEOTIDE SEQUENCE [LARGE SCALE GENOMIC DNA]</scope>
    <source>
        <strain evidence="1 2">N771</strain>
        <plasmid evidence="1 2">pRphaN671d</plasmid>
    </source>
</reference>
<name>A0ABM6CIH2_9HYPH</name>
<dbReference type="EMBL" id="CP013572">
    <property type="protein sequence ID" value="ANL88096.1"/>
    <property type="molecule type" value="Genomic_DNA"/>
</dbReference>
<accession>A0ABM6CIH2</accession>
<keyword evidence="2" id="KW-1185">Reference proteome</keyword>
<sequence length="219" mass="23806">MQKGMGGFIARRAALSNSGRDDQRLRQIRLRRRCRRPTSEILVYRRTRNTPSLLWFSADKPSRSFASRHVDKRDRACCKETALVVGRRCRIQHRKTWCVGSRHDPSGVGAQHLVVEAAADEEEPLLVRRSFTASLTHLSGGTPSVADEAVDGLLARPSGGSAGIETGDYYAAGAAREVSMRFSPSVMAASPSRSVCPIVPGPMSIGGLSSMATMSLPLR</sequence>
<proteinExistence type="predicted"/>
<gene>
    <name evidence="1" type="ORF">AMC81_PD00242</name>
</gene>
<keyword evidence="1" id="KW-0614">Plasmid</keyword>
<geneLocation type="plasmid" evidence="1 2">
    <name>pRphaN671d</name>
</geneLocation>